<dbReference type="EC" id="2.3.1.-" evidence="5"/>
<dbReference type="RefSeq" id="WP_306950075.1">
    <property type="nucleotide sequence ID" value="NZ_CP132976.1"/>
</dbReference>
<gene>
    <name evidence="5" type="ORF">RAS12_12710</name>
</gene>
<dbReference type="PANTHER" id="PTHR43792">
    <property type="entry name" value="GNAT FAMILY, PUTATIVE (AFU_ORTHOLOGUE AFUA_3G00765)-RELATED-RELATED"/>
    <property type="match status" value="1"/>
</dbReference>
<dbReference type="PROSITE" id="PS51186">
    <property type="entry name" value="GNAT"/>
    <property type="match status" value="1"/>
</dbReference>
<dbReference type="Proteomes" id="UP001234798">
    <property type="component" value="Chromosome"/>
</dbReference>
<reference evidence="5 6" key="1">
    <citation type="submission" date="2023-08" db="EMBL/GenBank/DDBJ databases">
        <title>Achromobacter seleniivolatilans sp. nov., isolated from seleniferous soil.</title>
        <authorList>
            <person name="Zhang S."/>
            <person name="Li K."/>
            <person name="Peng J."/>
            <person name="Zhao Q."/>
            <person name="Wang H."/>
            <person name="Guo Y."/>
        </authorList>
    </citation>
    <scope>NUCLEOTIDE SEQUENCE [LARGE SCALE GENOMIC DNA]</scope>
    <source>
        <strain evidence="5 6">R39</strain>
    </source>
</reference>
<dbReference type="PANTHER" id="PTHR43792:SF8">
    <property type="entry name" value="[RIBOSOMAL PROTEIN US5]-ALANINE N-ACETYLTRANSFERASE"/>
    <property type="match status" value="1"/>
</dbReference>
<dbReference type="InterPro" id="IPR000182">
    <property type="entry name" value="GNAT_dom"/>
</dbReference>
<dbReference type="InterPro" id="IPR051531">
    <property type="entry name" value="N-acetyltransferase"/>
</dbReference>
<evidence type="ECO:0000256" key="3">
    <source>
        <dbReference type="ARBA" id="ARBA00038502"/>
    </source>
</evidence>
<keyword evidence="1 5" id="KW-0808">Transferase</keyword>
<dbReference type="Gene3D" id="3.40.630.30">
    <property type="match status" value="1"/>
</dbReference>
<dbReference type="GO" id="GO:0016746">
    <property type="term" value="F:acyltransferase activity"/>
    <property type="evidence" value="ECO:0007669"/>
    <property type="project" value="UniProtKB-KW"/>
</dbReference>
<dbReference type="Pfam" id="PF13302">
    <property type="entry name" value="Acetyltransf_3"/>
    <property type="match status" value="1"/>
</dbReference>
<evidence type="ECO:0000313" key="5">
    <source>
        <dbReference type="EMBL" id="WMD23199.1"/>
    </source>
</evidence>
<protein>
    <submittedName>
        <fullName evidence="5">GNAT family N-acetyltransferase</fullName>
        <ecNumber evidence="5">2.3.1.-</ecNumber>
    </submittedName>
</protein>
<evidence type="ECO:0000256" key="2">
    <source>
        <dbReference type="ARBA" id="ARBA00023315"/>
    </source>
</evidence>
<feature type="domain" description="N-acetyltransferase" evidence="4">
    <location>
        <begin position="34"/>
        <end position="190"/>
    </location>
</feature>
<comment type="similarity">
    <text evidence="3">Belongs to the acetyltransferase family. RimJ subfamily.</text>
</comment>
<sequence length="193" mass="21275">MNTGPLISDFPSAGLSTGRLLLRKADASHAKSVQAYLVQNRAYLQTWEPLRNEAFFELNAVKQRLNAMASATARGDALHLLFFSSENGKLSAACNFTNIVRGPFQACHLGYSIAEPLQGLGLMHEGLTAAITHVFQKMKLHRIMANYRPENTRSARLLARLGFQREGLAHSYLNINGAWSDHILTALINPADT</sequence>
<evidence type="ECO:0000313" key="6">
    <source>
        <dbReference type="Proteomes" id="UP001234798"/>
    </source>
</evidence>
<accession>A0ABY9M854</accession>
<organism evidence="5 6">
    <name type="scientific">Achromobacter seleniivolatilans</name>
    <dbReference type="NCBI Taxonomy" id="3047478"/>
    <lineage>
        <taxon>Bacteria</taxon>
        <taxon>Pseudomonadati</taxon>
        <taxon>Pseudomonadota</taxon>
        <taxon>Betaproteobacteria</taxon>
        <taxon>Burkholderiales</taxon>
        <taxon>Alcaligenaceae</taxon>
        <taxon>Achromobacter</taxon>
    </lineage>
</organism>
<dbReference type="SUPFAM" id="SSF55729">
    <property type="entry name" value="Acyl-CoA N-acyltransferases (Nat)"/>
    <property type="match status" value="1"/>
</dbReference>
<keyword evidence="6" id="KW-1185">Reference proteome</keyword>
<keyword evidence="2 5" id="KW-0012">Acyltransferase</keyword>
<evidence type="ECO:0000256" key="1">
    <source>
        <dbReference type="ARBA" id="ARBA00022679"/>
    </source>
</evidence>
<evidence type="ECO:0000259" key="4">
    <source>
        <dbReference type="PROSITE" id="PS51186"/>
    </source>
</evidence>
<dbReference type="EMBL" id="CP132976">
    <property type="protein sequence ID" value="WMD23199.1"/>
    <property type="molecule type" value="Genomic_DNA"/>
</dbReference>
<proteinExistence type="inferred from homology"/>
<name>A0ABY9M854_9BURK</name>
<dbReference type="InterPro" id="IPR016181">
    <property type="entry name" value="Acyl_CoA_acyltransferase"/>
</dbReference>